<gene>
    <name evidence="2" type="ORF">HUK83_14425</name>
</gene>
<feature type="non-terminal residue" evidence="2">
    <location>
        <position position="1"/>
    </location>
</feature>
<name>A0A850NTD3_9PROT</name>
<reference evidence="2 3" key="1">
    <citation type="submission" date="2020-06" db="EMBL/GenBank/DDBJ databases">
        <title>Description of novel acetic acid bacteria.</title>
        <authorList>
            <person name="Sombolestani A."/>
        </authorList>
    </citation>
    <scope>NUCLEOTIDE SEQUENCE [LARGE SCALE GENOMIC DNA]</scope>
    <source>
        <strain evidence="2 3">LMG 26838</strain>
    </source>
</reference>
<feature type="domain" description="ABC transporter" evidence="1">
    <location>
        <begin position="2"/>
        <end position="31"/>
    </location>
</feature>
<dbReference type="PANTHER" id="PTHR43394:SF1">
    <property type="entry name" value="ATP-BINDING CASSETTE SUB-FAMILY B MEMBER 10, MITOCHONDRIAL"/>
    <property type="match status" value="1"/>
</dbReference>
<evidence type="ECO:0000259" key="1">
    <source>
        <dbReference type="Pfam" id="PF00005"/>
    </source>
</evidence>
<dbReference type="Proteomes" id="UP000565205">
    <property type="component" value="Unassembled WGS sequence"/>
</dbReference>
<comment type="caution">
    <text evidence="2">The sequence shown here is derived from an EMBL/GenBank/DDBJ whole genome shotgun (WGS) entry which is preliminary data.</text>
</comment>
<accession>A0A850NTD3</accession>
<protein>
    <submittedName>
        <fullName evidence="2">ATP-binding cassette domain-containing protein</fullName>
    </submittedName>
</protein>
<dbReference type="GO" id="GO:0005524">
    <property type="term" value="F:ATP binding"/>
    <property type="evidence" value="ECO:0007669"/>
    <property type="project" value="UniProtKB-KW"/>
</dbReference>
<keyword evidence="2" id="KW-0067">ATP-binding</keyword>
<dbReference type="GO" id="GO:0016887">
    <property type="term" value="F:ATP hydrolysis activity"/>
    <property type="evidence" value="ECO:0007669"/>
    <property type="project" value="InterPro"/>
</dbReference>
<dbReference type="RefSeq" id="WP_176625889.1">
    <property type="nucleotide sequence ID" value="NZ_JABXXQ010000400.1"/>
</dbReference>
<dbReference type="Gene3D" id="3.40.50.300">
    <property type="entry name" value="P-loop containing nucleotide triphosphate hydrolases"/>
    <property type="match status" value="1"/>
</dbReference>
<sequence>AGLSGGQQRRIALARVLLSRAPVLILDEPCAGLDIDTERAFLETLNTVADDRTVVLITHRLLGVERLDRIWRLVGGRATAAAG</sequence>
<dbReference type="AlphaFoldDB" id="A0A850NTD3"/>
<proteinExistence type="predicted"/>
<dbReference type="InterPro" id="IPR003439">
    <property type="entry name" value="ABC_transporter-like_ATP-bd"/>
</dbReference>
<evidence type="ECO:0000313" key="2">
    <source>
        <dbReference type="EMBL" id="NVN31520.1"/>
    </source>
</evidence>
<dbReference type="Pfam" id="PF00005">
    <property type="entry name" value="ABC_tran"/>
    <property type="match status" value="1"/>
</dbReference>
<dbReference type="SUPFAM" id="SSF52540">
    <property type="entry name" value="P-loop containing nucleoside triphosphate hydrolases"/>
    <property type="match status" value="1"/>
</dbReference>
<keyword evidence="2" id="KW-0547">Nucleotide-binding</keyword>
<evidence type="ECO:0000313" key="3">
    <source>
        <dbReference type="Proteomes" id="UP000565205"/>
    </source>
</evidence>
<dbReference type="GO" id="GO:0015421">
    <property type="term" value="F:ABC-type oligopeptide transporter activity"/>
    <property type="evidence" value="ECO:0007669"/>
    <property type="project" value="TreeGrafter"/>
</dbReference>
<organism evidence="2 3">
    <name type="scientific">Endobacter medicaginis</name>
    <dbReference type="NCBI Taxonomy" id="1181271"/>
    <lineage>
        <taxon>Bacteria</taxon>
        <taxon>Pseudomonadati</taxon>
        <taxon>Pseudomonadota</taxon>
        <taxon>Alphaproteobacteria</taxon>
        <taxon>Acetobacterales</taxon>
        <taxon>Acetobacteraceae</taxon>
        <taxon>Endobacter</taxon>
    </lineage>
</organism>
<dbReference type="InterPro" id="IPR039421">
    <property type="entry name" value="Type_1_exporter"/>
</dbReference>
<dbReference type="PANTHER" id="PTHR43394">
    <property type="entry name" value="ATP-DEPENDENT PERMEASE MDL1, MITOCHONDRIAL"/>
    <property type="match status" value="1"/>
</dbReference>
<dbReference type="EMBL" id="JABXXQ010000400">
    <property type="protein sequence ID" value="NVN31520.1"/>
    <property type="molecule type" value="Genomic_DNA"/>
</dbReference>
<dbReference type="InterPro" id="IPR027417">
    <property type="entry name" value="P-loop_NTPase"/>
</dbReference>